<protein>
    <submittedName>
        <fullName evidence="2">Uncharacterized protein</fullName>
    </submittedName>
</protein>
<feature type="region of interest" description="Disordered" evidence="1">
    <location>
        <begin position="1"/>
        <end position="24"/>
    </location>
</feature>
<dbReference type="VEuPathDB" id="FungiDB:I7I51_01591"/>
<reference evidence="2" key="1">
    <citation type="submission" date="2021-01" db="EMBL/GenBank/DDBJ databases">
        <title>Chromosome-level genome assembly of a human fungal pathogen reveals clustering of transcriptionally co-regulated genes.</title>
        <authorList>
            <person name="Voorhies M."/>
            <person name="Cohen S."/>
            <person name="Shea T.P."/>
            <person name="Petrus S."/>
            <person name="Munoz J.F."/>
            <person name="Poplawski S."/>
            <person name="Goldman W.E."/>
            <person name="Michael T."/>
            <person name="Cuomo C.A."/>
            <person name="Sil A."/>
            <person name="Beyhan S."/>
        </authorList>
    </citation>
    <scope>NUCLEOTIDE SEQUENCE</scope>
    <source>
        <strain evidence="2">WU24</strain>
    </source>
</reference>
<gene>
    <name evidence="2" type="ORF">I7I51_01591</name>
</gene>
<feature type="compositionally biased region" description="Basic and acidic residues" evidence="1">
    <location>
        <begin position="1"/>
        <end position="15"/>
    </location>
</feature>
<name>A0A8A1MIN2_AJECA</name>
<dbReference type="EMBL" id="CP069114">
    <property type="protein sequence ID" value="QSS64523.1"/>
    <property type="molecule type" value="Genomic_DNA"/>
</dbReference>
<evidence type="ECO:0000313" key="3">
    <source>
        <dbReference type="Proteomes" id="UP000663671"/>
    </source>
</evidence>
<proteinExistence type="predicted"/>
<dbReference type="Proteomes" id="UP000663671">
    <property type="component" value="Chromosome 1"/>
</dbReference>
<sequence>MACGRDFLHQSHDNNSDDSPGLDSQLLARKHKPLPLRNSPVCGFIQSEVGRTEHKLRFYRGKTGPFSRPNSPVKKVASWLLLRAQGDITIAAARKIQVCLITAALRAIACAKDLWALCIHSFRGDITPEFGGEKILVLNASGVVSWVLLVHVDRRNRNLPRSAAETLPVSGFIEQRIIHDAGNGAITLRCTPTFQDACAQSSRCLAVVNRDSTCRKGLPRLIQGNLPITSPLPDSHPSCNHGWPLWTSMELPKNVRSLQSVVSSDFDQFVFIRISGATETPPTRAVS</sequence>
<dbReference type="AlphaFoldDB" id="A0A8A1MIN2"/>
<accession>A0A8A1MIN2</accession>
<evidence type="ECO:0000313" key="2">
    <source>
        <dbReference type="EMBL" id="QSS64523.1"/>
    </source>
</evidence>
<evidence type="ECO:0000256" key="1">
    <source>
        <dbReference type="SAM" id="MobiDB-lite"/>
    </source>
</evidence>
<organism evidence="2 3">
    <name type="scientific">Ajellomyces capsulatus</name>
    <name type="common">Darling's disease fungus</name>
    <name type="synonym">Histoplasma capsulatum</name>
    <dbReference type="NCBI Taxonomy" id="5037"/>
    <lineage>
        <taxon>Eukaryota</taxon>
        <taxon>Fungi</taxon>
        <taxon>Dikarya</taxon>
        <taxon>Ascomycota</taxon>
        <taxon>Pezizomycotina</taxon>
        <taxon>Eurotiomycetes</taxon>
        <taxon>Eurotiomycetidae</taxon>
        <taxon>Onygenales</taxon>
        <taxon>Ajellomycetaceae</taxon>
        <taxon>Histoplasma</taxon>
    </lineage>
</organism>